<keyword evidence="2" id="KW-1185">Reference proteome</keyword>
<sequence>MADVNTEKMTVEDINSYTVKRLKRFLKEYRQNVSGRAHELRERALGVLCLQIPSETKLKNADQRDQETRELGKFTTPLGETLPKPDTLDDWSDDVTKIPDFTERELYNCLVLNTSRTFDRAPCGAVRQLKAKQFYEDNHVHSVHFQHISNQCSHAYVRCLVIPSLPTLDRNKQPDYRVWISLSKVTGQVNSTECTCPAFNS</sequence>
<dbReference type="Proteomes" id="UP001634394">
    <property type="component" value="Unassembled WGS sequence"/>
</dbReference>
<name>A0ABD3URM0_SINWO</name>
<comment type="caution">
    <text evidence="1">The sequence shown here is derived from an EMBL/GenBank/DDBJ whole genome shotgun (WGS) entry which is preliminary data.</text>
</comment>
<dbReference type="AlphaFoldDB" id="A0ABD3URM0"/>
<proteinExistence type="predicted"/>
<evidence type="ECO:0000313" key="1">
    <source>
        <dbReference type="EMBL" id="KAL3851681.1"/>
    </source>
</evidence>
<organism evidence="1 2">
    <name type="scientific">Sinanodonta woodiana</name>
    <name type="common">Chinese pond mussel</name>
    <name type="synonym">Anodonta woodiana</name>
    <dbReference type="NCBI Taxonomy" id="1069815"/>
    <lineage>
        <taxon>Eukaryota</taxon>
        <taxon>Metazoa</taxon>
        <taxon>Spiralia</taxon>
        <taxon>Lophotrochozoa</taxon>
        <taxon>Mollusca</taxon>
        <taxon>Bivalvia</taxon>
        <taxon>Autobranchia</taxon>
        <taxon>Heteroconchia</taxon>
        <taxon>Palaeoheterodonta</taxon>
        <taxon>Unionida</taxon>
        <taxon>Unionoidea</taxon>
        <taxon>Unionidae</taxon>
        <taxon>Unioninae</taxon>
        <taxon>Sinanodonta</taxon>
    </lineage>
</organism>
<accession>A0ABD3URM0</accession>
<dbReference type="EMBL" id="JBJQND010000015">
    <property type="protein sequence ID" value="KAL3851681.1"/>
    <property type="molecule type" value="Genomic_DNA"/>
</dbReference>
<protein>
    <submittedName>
        <fullName evidence="1">Uncharacterized protein</fullName>
    </submittedName>
</protein>
<gene>
    <name evidence="1" type="ORF">ACJMK2_015408</name>
</gene>
<reference evidence="1 2" key="1">
    <citation type="submission" date="2024-11" db="EMBL/GenBank/DDBJ databases">
        <title>Chromosome-level genome assembly of the freshwater bivalve Anodonta woodiana.</title>
        <authorList>
            <person name="Chen X."/>
        </authorList>
    </citation>
    <scope>NUCLEOTIDE SEQUENCE [LARGE SCALE GENOMIC DNA]</scope>
    <source>
        <strain evidence="1">MN2024</strain>
        <tissue evidence="1">Gills</tissue>
    </source>
</reference>
<evidence type="ECO:0000313" key="2">
    <source>
        <dbReference type="Proteomes" id="UP001634394"/>
    </source>
</evidence>